<accession>A0A4R8GX28</accession>
<dbReference type="Pfam" id="PF00589">
    <property type="entry name" value="Phage_integrase"/>
    <property type="match status" value="1"/>
</dbReference>
<keyword evidence="2" id="KW-0238">DNA-binding</keyword>
<dbReference type="Proteomes" id="UP000295832">
    <property type="component" value="Unassembled WGS sequence"/>
</dbReference>
<comment type="caution">
    <text evidence="5">The sequence shown here is derived from an EMBL/GenBank/DDBJ whole genome shotgun (WGS) entry which is preliminary data.</text>
</comment>
<organism evidence="5 6">
    <name type="scientific">Orenia marismortui</name>
    <dbReference type="NCBI Taxonomy" id="46469"/>
    <lineage>
        <taxon>Bacteria</taxon>
        <taxon>Bacillati</taxon>
        <taxon>Bacillota</taxon>
        <taxon>Clostridia</taxon>
        <taxon>Halanaerobiales</taxon>
        <taxon>Halobacteroidaceae</taxon>
        <taxon>Orenia</taxon>
    </lineage>
</organism>
<proteinExistence type="inferred from homology"/>
<evidence type="ECO:0000313" key="5">
    <source>
        <dbReference type="EMBL" id="TDX48290.1"/>
    </source>
</evidence>
<dbReference type="PANTHER" id="PTHR30349">
    <property type="entry name" value="PHAGE INTEGRASE-RELATED"/>
    <property type="match status" value="1"/>
</dbReference>
<feature type="domain" description="Tyr recombinase" evidence="4">
    <location>
        <begin position="6"/>
        <end position="212"/>
    </location>
</feature>
<evidence type="ECO:0000256" key="3">
    <source>
        <dbReference type="ARBA" id="ARBA00023172"/>
    </source>
</evidence>
<dbReference type="InterPro" id="IPR011010">
    <property type="entry name" value="DNA_brk_join_enz"/>
</dbReference>
<dbReference type="PANTHER" id="PTHR30349:SF41">
    <property type="entry name" value="INTEGRASE_RECOMBINASE PROTEIN MJ0367-RELATED"/>
    <property type="match status" value="1"/>
</dbReference>
<dbReference type="InterPro" id="IPR050090">
    <property type="entry name" value="Tyrosine_recombinase_XerCD"/>
</dbReference>
<evidence type="ECO:0000256" key="2">
    <source>
        <dbReference type="ARBA" id="ARBA00023125"/>
    </source>
</evidence>
<dbReference type="InterPro" id="IPR013762">
    <property type="entry name" value="Integrase-like_cat_sf"/>
</dbReference>
<evidence type="ECO:0000256" key="1">
    <source>
        <dbReference type="ARBA" id="ARBA00008857"/>
    </source>
</evidence>
<dbReference type="SUPFAM" id="SSF56349">
    <property type="entry name" value="DNA breaking-rejoining enzymes"/>
    <property type="match status" value="1"/>
</dbReference>
<dbReference type="EMBL" id="SOEG01000030">
    <property type="protein sequence ID" value="TDX48290.1"/>
    <property type="molecule type" value="Genomic_DNA"/>
</dbReference>
<dbReference type="RefSeq" id="WP_134118200.1">
    <property type="nucleotide sequence ID" value="NZ_SOEG01000030.1"/>
</dbReference>
<protein>
    <submittedName>
        <fullName evidence="5">Integrase/recombinase XerD</fullName>
    </submittedName>
</protein>
<dbReference type="InterPro" id="IPR002104">
    <property type="entry name" value="Integrase_catalytic"/>
</dbReference>
<dbReference type="PROSITE" id="PS51898">
    <property type="entry name" value="TYR_RECOMBINASE"/>
    <property type="match status" value="1"/>
</dbReference>
<dbReference type="GO" id="GO:0006310">
    <property type="term" value="P:DNA recombination"/>
    <property type="evidence" value="ECO:0007669"/>
    <property type="project" value="UniProtKB-KW"/>
</dbReference>
<gene>
    <name evidence="5" type="ORF">C7959_13017</name>
</gene>
<evidence type="ECO:0000313" key="6">
    <source>
        <dbReference type="Proteomes" id="UP000295832"/>
    </source>
</evidence>
<sequence>MARRRKLPYILNDEEQKALLGVFNTRYPTGERNKTIIRFILDTGLRLSEMINLKWNHIDGNLVKVVEGKGKKDRYVGVRQESLKMISHWKKRQQEALEKKNCSNDDNLVFTSLTGNKLDSRNVRRMIYKYADKAGIQEEVERHYTDDDGNELEDTYKEKKVTPHSLRHTFATDLYRRTKDLRLVQEALGHSDIATTEIYTHVAPVEVVEAMMNFRD</sequence>
<dbReference type="AlphaFoldDB" id="A0A4R8GX28"/>
<dbReference type="GO" id="GO:0003677">
    <property type="term" value="F:DNA binding"/>
    <property type="evidence" value="ECO:0007669"/>
    <property type="project" value="UniProtKB-KW"/>
</dbReference>
<name>A0A4R8GX28_9FIRM</name>
<dbReference type="Gene3D" id="1.10.443.10">
    <property type="entry name" value="Intergrase catalytic core"/>
    <property type="match status" value="1"/>
</dbReference>
<dbReference type="GO" id="GO:0015074">
    <property type="term" value="P:DNA integration"/>
    <property type="evidence" value="ECO:0007669"/>
    <property type="project" value="InterPro"/>
</dbReference>
<keyword evidence="6" id="KW-1185">Reference proteome</keyword>
<comment type="similarity">
    <text evidence="1">Belongs to the 'phage' integrase family.</text>
</comment>
<dbReference type="STRING" id="926561.GCA_000379025_03206"/>
<keyword evidence="3" id="KW-0233">DNA recombination</keyword>
<evidence type="ECO:0000259" key="4">
    <source>
        <dbReference type="PROSITE" id="PS51898"/>
    </source>
</evidence>
<reference evidence="5 6" key="1">
    <citation type="submission" date="2019-03" db="EMBL/GenBank/DDBJ databases">
        <title>Subsurface microbial communities from deep shales in Ohio and West Virginia, USA.</title>
        <authorList>
            <person name="Wrighton K."/>
        </authorList>
    </citation>
    <scope>NUCLEOTIDE SEQUENCE [LARGE SCALE GENOMIC DNA]</scope>
    <source>
        <strain evidence="5 6">MSL 6dP</strain>
    </source>
</reference>